<evidence type="ECO:0000256" key="2">
    <source>
        <dbReference type="ARBA" id="ARBA00022618"/>
    </source>
</evidence>
<comment type="similarity">
    <text evidence="1">Belongs to the ANKLE2 family.</text>
</comment>
<evidence type="ECO:0000256" key="1">
    <source>
        <dbReference type="ARBA" id="ARBA00007597"/>
    </source>
</evidence>
<dbReference type="PROSITE" id="PS50890">
    <property type="entry name" value="PUA"/>
    <property type="match status" value="1"/>
</dbReference>
<dbReference type="Pfam" id="PF24567">
    <property type="entry name" value="ANKLE2_3rd"/>
    <property type="match status" value="1"/>
</dbReference>
<dbReference type="PROSITE" id="PS50088">
    <property type="entry name" value="ANK_REPEAT"/>
    <property type="match status" value="1"/>
</dbReference>
<evidence type="ECO:0000256" key="3">
    <source>
        <dbReference type="ARBA" id="ARBA00023043"/>
    </source>
</evidence>
<dbReference type="PANTHER" id="PTHR12349:SF4">
    <property type="entry name" value="ANKYRIN REPEAT AND LEM DOMAIN-CONTAINING PROTEIN 2"/>
    <property type="match status" value="1"/>
</dbReference>
<dbReference type="Gene3D" id="1.25.40.20">
    <property type="entry name" value="Ankyrin repeat-containing domain"/>
    <property type="match status" value="1"/>
</dbReference>
<keyword evidence="3 5" id="KW-0040">ANK repeat</keyword>
<dbReference type="GO" id="GO:0005783">
    <property type="term" value="C:endoplasmic reticulum"/>
    <property type="evidence" value="ECO:0007669"/>
    <property type="project" value="TreeGrafter"/>
</dbReference>
<dbReference type="InterPro" id="IPR036770">
    <property type="entry name" value="Ankyrin_rpt-contain_sf"/>
</dbReference>
<keyword evidence="2" id="KW-0132">Cell division</keyword>
<evidence type="ECO:0000256" key="5">
    <source>
        <dbReference type="PROSITE-ProRule" id="PRU00023"/>
    </source>
</evidence>
<accession>A0A1A9WMS3</accession>
<dbReference type="PANTHER" id="PTHR12349">
    <property type="entry name" value="ANKYRIN REPEAT AND LEM DOMAIN-CONTAINING PROTEIN 2"/>
    <property type="match status" value="1"/>
</dbReference>
<dbReference type="SMART" id="SM00248">
    <property type="entry name" value="ANK"/>
    <property type="match status" value="2"/>
</dbReference>
<reference evidence="8" key="2">
    <citation type="submission" date="2020-05" db="UniProtKB">
        <authorList>
            <consortium name="EnsemblMetazoa"/>
        </authorList>
    </citation>
    <scope>IDENTIFICATION</scope>
    <source>
        <strain evidence="8">IAEA</strain>
    </source>
</reference>
<evidence type="ECO:0000259" key="7">
    <source>
        <dbReference type="Pfam" id="PF24567"/>
    </source>
</evidence>
<dbReference type="GO" id="GO:0051301">
    <property type="term" value="P:cell division"/>
    <property type="evidence" value="ECO:0007669"/>
    <property type="project" value="UniProtKB-KW"/>
</dbReference>
<feature type="compositionally biased region" description="Basic and acidic residues" evidence="6">
    <location>
        <begin position="795"/>
        <end position="805"/>
    </location>
</feature>
<dbReference type="AlphaFoldDB" id="A0A1A9WMS3"/>
<dbReference type="EnsemblMetazoa" id="GBRI025378-RA">
    <property type="protein sequence ID" value="GBRI025378-PA"/>
    <property type="gene ID" value="GBRI025378"/>
</dbReference>
<dbReference type="Pfam" id="PF00023">
    <property type="entry name" value="Ank"/>
    <property type="match status" value="1"/>
</dbReference>
<keyword evidence="4" id="KW-0131">Cell cycle</keyword>
<evidence type="ECO:0000313" key="8">
    <source>
        <dbReference type="EnsemblMetazoa" id="GBRI025378-PA"/>
    </source>
</evidence>
<dbReference type="InterPro" id="IPR056237">
    <property type="entry name" value="ANKLE2_3rd"/>
</dbReference>
<evidence type="ECO:0000313" key="9">
    <source>
        <dbReference type="Proteomes" id="UP000091820"/>
    </source>
</evidence>
<dbReference type="GO" id="GO:0051721">
    <property type="term" value="F:protein phosphatase 2A binding"/>
    <property type="evidence" value="ECO:0007669"/>
    <property type="project" value="TreeGrafter"/>
</dbReference>
<keyword evidence="9" id="KW-1185">Reference proteome</keyword>
<dbReference type="PROSITE" id="PS50297">
    <property type="entry name" value="ANK_REP_REGION"/>
    <property type="match status" value="1"/>
</dbReference>
<proteinExistence type="inferred from homology"/>
<feature type="compositionally biased region" description="Basic and acidic residues" evidence="6">
    <location>
        <begin position="812"/>
        <end position="822"/>
    </location>
</feature>
<protein>
    <recommendedName>
        <fullName evidence="7">ANKLE2 third alpha/beta domain-containing protein</fullName>
    </recommendedName>
</protein>
<feature type="region of interest" description="Disordered" evidence="6">
    <location>
        <begin position="792"/>
        <end position="837"/>
    </location>
</feature>
<dbReference type="STRING" id="37001.A0A1A9WMS3"/>
<dbReference type="VEuPathDB" id="VectorBase:GBRI025378"/>
<evidence type="ECO:0000256" key="4">
    <source>
        <dbReference type="ARBA" id="ARBA00023306"/>
    </source>
</evidence>
<evidence type="ECO:0000256" key="6">
    <source>
        <dbReference type="SAM" id="MobiDB-lite"/>
    </source>
</evidence>
<sequence>MPFYSLYVPVKNVGVPAPNSEAYGSNATSDGNNDIVVFRKKSDALDFLKKHKDGRLKAFHSEDEAMKYAQTGEEIVRNKCDDGKAVTIIHKKSAFPFPTKLKLTRFRKIIESGDCKRVKHMIWDNPRYLVSSGDTPRTLKEEYRYNAMHICAMPNQHKIAELILKTVSDPNFAILLIGKTDDQKMCGEFCRNLLDYYLNIPESGRSETPLHLAAKNGYVKMVEVLTSYSVCKLAKNNKNLLPSQIICSGMNNPNAYVFKKKIQMLLEERFYVPVLRCNDGSMPAQIGQPFSSHNPPNLNNDPFNAGLEVKAIAGPMGEEQAHRFFRRWKTPPRNGSNITSPVANNIFISPKKFGSISSSLHGTRKENVNNSLDLSIAPLKTRSLLNVSEHYHGFDKSIFLEESLVYQQEINDKMKILEDQKAEAAADCNHAINCEGNNNFNNLMGKRKREKESTELSLQPGTPLLKMKKPSFLTYRDPHVASPATQEIDTVMENKFFITNVSDIYDTPGFKERHIKNIDAEKGLECIGRELAKEQNIKWREYWDFLDEFVDIAASIGLQKFENYLKQRQRTEDMNRITAMHLDALEKFRYASGNVNEEKRYEKHDYDENGLKGNKVQHSPLIFNTSMTHQMPTPFIYVEKSLQVHAKRMTKILIHSMGKVMSINDPLLLELKRVKWLIYSFKEDADFLNVNFQKVHSRIGNLVSIYLRSSQELTKATKNKILIILQNLLQTTSGEGREHMHCMCARIQYMLESKMEHILLENVKNEETCSRIWSQEKECNCQLENNVSHKTSRRNRLEGRFKNNEHLNQYEMNKESIKQTSDRRRRNTYPNNDSSNDIDEEVFWADIGSDVDSDNEDQETWYTPPESPSCIDMSVVNIKETEHKIFIYGNEPTKRDMDVLNAVLFIHIDKSKYPNIHSWKDALIRYRLEEIGCFQSPYILKKKSHATVIQSSYKNIAEIPSSCQYNQYILAYSPNTSQTINSLKSSEDIVKKSNIQLPSVKCLFMSPKIITTASTVDDTLNTITTTTTAINSIGDTTTTSTVTIANTTMSTGLAAVNAAPSQYQRPLTPINKLRGLFSAYRERLDNSPLSTPITGKSTHHQK</sequence>
<name>A0A1A9WMS3_9MUSC</name>
<feature type="domain" description="ANKLE2 third alpha/beta" evidence="7">
    <location>
        <begin position="270"/>
        <end position="336"/>
    </location>
</feature>
<dbReference type="InterPro" id="IPR002110">
    <property type="entry name" value="Ankyrin_rpt"/>
</dbReference>
<dbReference type="Proteomes" id="UP000091820">
    <property type="component" value="Unassembled WGS sequence"/>
</dbReference>
<feature type="repeat" description="ANK" evidence="5">
    <location>
        <begin position="205"/>
        <end position="237"/>
    </location>
</feature>
<reference evidence="9" key="1">
    <citation type="submission" date="2014-03" db="EMBL/GenBank/DDBJ databases">
        <authorList>
            <person name="Aksoy S."/>
            <person name="Warren W."/>
            <person name="Wilson R.K."/>
        </authorList>
    </citation>
    <scope>NUCLEOTIDE SEQUENCE [LARGE SCALE GENOMIC DNA]</scope>
    <source>
        <strain evidence="9">IAEA</strain>
    </source>
</reference>
<dbReference type="SUPFAM" id="SSF48403">
    <property type="entry name" value="Ankyrin repeat"/>
    <property type="match status" value="1"/>
</dbReference>
<organism evidence="8 9">
    <name type="scientific">Glossina brevipalpis</name>
    <dbReference type="NCBI Taxonomy" id="37001"/>
    <lineage>
        <taxon>Eukaryota</taxon>
        <taxon>Metazoa</taxon>
        <taxon>Ecdysozoa</taxon>
        <taxon>Arthropoda</taxon>
        <taxon>Hexapoda</taxon>
        <taxon>Insecta</taxon>
        <taxon>Pterygota</taxon>
        <taxon>Neoptera</taxon>
        <taxon>Endopterygota</taxon>
        <taxon>Diptera</taxon>
        <taxon>Brachycera</taxon>
        <taxon>Muscomorpha</taxon>
        <taxon>Hippoboscoidea</taxon>
        <taxon>Glossinidae</taxon>
        <taxon>Glossina</taxon>
    </lineage>
</organism>